<evidence type="ECO:0000313" key="3">
    <source>
        <dbReference type="Proteomes" id="UP000664940"/>
    </source>
</evidence>
<feature type="region of interest" description="Disordered" evidence="1">
    <location>
        <begin position="85"/>
        <end position="112"/>
    </location>
</feature>
<protein>
    <submittedName>
        <fullName evidence="2">Uncharacterized protein</fullName>
    </submittedName>
</protein>
<name>A0A834AZD3_9CHIR</name>
<gene>
    <name evidence="2" type="ORF">HJG60_010119</name>
</gene>
<feature type="region of interest" description="Disordered" evidence="1">
    <location>
        <begin position="1"/>
        <end position="32"/>
    </location>
</feature>
<reference evidence="2 3" key="1">
    <citation type="journal article" date="2020" name="Nature">
        <title>Six reference-quality genomes reveal evolution of bat adaptations.</title>
        <authorList>
            <person name="Jebb D."/>
            <person name="Huang Z."/>
            <person name="Pippel M."/>
            <person name="Hughes G.M."/>
            <person name="Lavrichenko K."/>
            <person name="Devanna P."/>
            <person name="Winkler S."/>
            <person name="Jermiin L.S."/>
            <person name="Skirmuntt E.C."/>
            <person name="Katzourakis A."/>
            <person name="Burkitt-Gray L."/>
            <person name="Ray D.A."/>
            <person name="Sullivan K.A.M."/>
            <person name="Roscito J.G."/>
            <person name="Kirilenko B.M."/>
            <person name="Davalos L.M."/>
            <person name="Corthals A.P."/>
            <person name="Power M.L."/>
            <person name="Jones G."/>
            <person name="Ransome R.D."/>
            <person name="Dechmann D.K.N."/>
            <person name="Locatelli A.G."/>
            <person name="Puechmaille S.J."/>
            <person name="Fedrigo O."/>
            <person name="Jarvis E.D."/>
            <person name="Hiller M."/>
            <person name="Vernes S.C."/>
            <person name="Myers E.W."/>
            <person name="Teeling E.C."/>
        </authorList>
    </citation>
    <scope>NUCLEOTIDE SEQUENCE [LARGE SCALE GENOMIC DNA]</scope>
    <source>
        <strain evidence="2">Bat1K_MPI-CBG_1</strain>
    </source>
</reference>
<dbReference type="Proteomes" id="UP000664940">
    <property type="component" value="Unassembled WGS sequence"/>
</dbReference>
<dbReference type="AlphaFoldDB" id="A0A834AZD3"/>
<evidence type="ECO:0000256" key="1">
    <source>
        <dbReference type="SAM" id="MobiDB-lite"/>
    </source>
</evidence>
<organism evidence="2 3">
    <name type="scientific">Phyllostomus discolor</name>
    <name type="common">pale spear-nosed bat</name>
    <dbReference type="NCBI Taxonomy" id="89673"/>
    <lineage>
        <taxon>Eukaryota</taxon>
        <taxon>Metazoa</taxon>
        <taxon>Chordata</taxon>
        <taxon>Craniata</taxon>
        <taxon>Vertebrata</taxon>
        <taxon>Euteleostomi</taxon>
        <taxon>Mammalia</taxon>
        <taxon>Eutheria</taxon>
        <taxon>Laurasiatheria</taxon>
        <taxon>Chiroptera</taxon>
        <taxon>Yangochiroptera</taxon>
        <taxon>Phyllostomidae</taxon>
        <taxon>Phyllostominae</taxon>
        <taxon>Phyllostomus</taxon>
    </lineage>
</organism>
<dbReference type="EMBL" id="JABVXQ010000003">
    <property type="protein sequence ID" value="KAF6119669.1"/>
    <property type="molecule type" value="Genomic_DNA"/>
</dbReference>
<evidence type="ECO:0000313" key="2">
    <source>
        <dbReference type="EMBL" id="KAF6119669.1"/>
    </source>
</evidence>
<accession>A0A834AZD3</accession>
<comment type="caution">
    <text evidence="2">The sequence shown here is derived from an EMBL/GenBank/DDBJ whole genome shotgun (WGS) entry which is preliminary data.</text>
</comment>
<proteinExistence type="predicted"/>
<sequence length="139" mass="14939">MLLRPSQPLPASRAARHPLSPPRPPDALSVPRQVLGNFHGGPGPLPCLGLLCLVSQDPCSPPLREKKRIRSHQLIQQRAAAFRCAPDSADKRPGIGGNQGPPPSPTRKIASFDPFRSATLGWSVRPSLPPLLSGDRCKQ</sequence>